<keyword evidence="2" id="KW-0813">Transport</keyword>
<feature type="compositionally biased region" description="Basic residues" evidence="10">
    <location>
        <begin position="427"/>
        <end position="440"/>
    </location>
</feature>
<feature type="compositionally biased region" description="Basic and acidic residues" evidence="10">
    <location>
        <begin position="414"/>
        <end position="425"/>
    </location>
</feature>
<keyword evidence="5" id="KW-1000">Mitochondrion outer membrane</keyword>
<sequence length="568" mass="64526">MSFRFDTSVFGSAEFNEKIREKLSAALNPHTSEDEDKERELENEKDMKRSGSTTSESGRKKKHSSIDILKNDIIVEQVDFPSIPTLEILDLDVGLGVSSLSNESSATSSMMKGICKIAVDGAMLKVRTVIESNLLLLSMGDAPDFVTPGLVCNDSFSLPITMTFSHIKMEAISKVFFVARNSGIGISFDDVVLDFKFDCSIKMLQSTIEKRLKTSMELVFKETLPTALFNMSQTWFTKSKAPKNNARPEHLQAKHMESNGTLTTGQQNNSVMQMTVYDESDLHELSPPNMLRLSTLVSSRQTLSLYSTVSNTLSLIPGCLERQNLYRFISRMPSLGNYYSFYSEKKKEKSSTPDILMTKRPSVDYMLRRTSTSSNNLLSGKSYYDKESNLLPTEVLEEKAYDLDVITEIQNKLYERSSDHDEQQNHGRPRRRKIKMQKSKKTQETTKEPEYNIESIESDKKEDYAETRVSVSMPFVEPSIIIEHDIENSNEVDEIEIKQNKRVSVTEDDFFNNKISNSAIFKSIFPSNGPYIDDDRYSPLGMENATQKRLNHLLGLHYVPTPPPPPYY</sequence>
<dbReference type="Proteomes" id="UP001623330">
    <property type="component" value="Unassembled WGS sequence"/>
</dbReference>
<feature type="region of interest" description="Disordered" evidence="10">
    <location>
        <begin position="414"/>
        <end position="450"/>
    </location>
</feature>
<name>A0ABR4NZK3_9SACH</name>
<keyword evidence="7" id="KW-0446">Lipid-binding</keyword>
<proteinExistence type="predicted"/>
<dbReference type="InterPro" id="IPR031468">
    <property type="entry name" value="SMP_LBD"/>
</dbReference>
<evidence type="ECO:0000259" key="11">
    <source>
        <dbReference type="PROSITE" id="PS51847"/>
    </source>
</evidence>
<keyword evidence="4" id="KW-0812">Transmembrane</keyword>
<dbReference type="PROSITE" id="PS51847">
    <property type="entry name" value="SMP"/>
    <property type="match status" value="1"/>
</dbReference>
<keyword evidence="9" id="KW-0472">Membrane</keyword>
<dbReference type="Pfam" id="PF26545">
    <property type="entry name" value="Mdm34_N"/>
    <property type="match status" value="1"/>
</dbReference>
<evidence type="ECO:0000256" key="8">
    <source>
        <dbReference type="ARBA" id="ARBA00023128"/>
    </source>
</evidence>
<dbReference type="PANTHER" id="PTHR28185">
    <property type="entry name" value="MITOCHONDRIAL DISTRIBUTION AND MORPHOLOGY PROTEIN 34"/>
    <property type="match status" value="1"/>
</dbReference>
<evidence type="ECO:0000256" key="10">
    <source>
        <dbReference type="SAM" id="MobiDB-lite"/>
    </source>
</evidence>
<reference evidence="12 13" key="1">
    <citation type="submission" date="2024-05" db="EMBL/GenBank/DDBJ databases">
        <title>Long read based assembly of the Candida bracarensis genome reveals expanded adhesin content.</title>
        <authorList>
            <person name="Marcet-Houben M."/>
            <person name="Ksiezopolska E."/>
            <person name="Gabaldon T."/>
        </authorList>
    </citation>
    <scope>NUCLEOTIDE SEQUENCE [LARGE SCALE GENOMIC DNA]</scope>
    <source>
        <strain evidence="12 13">CBM6</strain>
    </source>
</reference>
<dbReference type="PANTHER" id="PTHR28185:SF1">
    <property type="entry name" value="MITOCHONDRIAL DISTRIBUTION AND MORPHOLOGY PROTEIN 34"/>
    <property type="match status" value="1"/>
</dbReference>
<dbReference type="EMBL" id="JBEVYD010000003">
    <property type="protein sequence ID" value="KAL3234604.1"/>
    <property type="molecule type" value="Genomic_DNA"/>
</dbReference>
<evidence type="ECO:0000313" key="13">
    <source>
        <dbReference type="Proteomes" id="UP001623330"/>
    </source>
</evidence>
<keyword evidence="13" id="KW-1185">Reference proteome</keyword>
<dbReference type="InterPro" id="IPR027536">
    <property type="entry name" value="MDM34"/>
</dbReference>
<gene>
    <name evidence="12" type="ORF">RNJ44_03366</name>
</gene>
<keyword evidence="3" id="KW-1134">Transmembrane beta strand</keyword>
<protein>
    <submittedName>
        <fullName evidence="12">Mitochondrial distribution and morphology protein 34</fullName>
    </submittedName>
</protein>
<accession>A0ABR4NZK3</accession>
<feature type="region of interest" description="Disordered" evidence="10">
    <location>
        <begin position="24"/>
        <end position="63"/>
    </location>
</feature>
<evidence type="ECO:0000256" key="7">
    <source>
        <dbReference type="ARBA" id="ARBA00023121"/>
    </source>
</evidence>
<evidence type="ECO:0000256" key="3">
    <source>
        <dbReference type="ARBA" id="ARBA00022452"/>
    </source>
</evidence>
<keyword evidence="8" id="KW-0496">Mitochondrion</keyword>
<organism evidence="12 13">
    <name type="scientific">Nakaseomyces bracarensis</name>
    <dbReference type="NCBI Taxonomy" id="273131"/>
    <lineage>
        <taxon>Eukaryota</taxon>
        <taxon>Fungi</taxon>
        <taxon>Dikarya</taxon>
        <taxon>Ascomycota</taxon>
        <taxon>Saccharomycotina</taxon>
        <taxon>Saccharomycetes</taxon>
        <taxon>Saccharomycetales</taxon>
        <taxon>Saccharomycetaceae</taxon>
        <taxon>Nakaseomyces</taxon>
    </lineage>
</organism>
<evidence type="ECO:0000313" key="12">
    <source>
        <dbReference type="EMBL" id="KAL3234604.1"/>
    </source>
</evidence>
<feature type="compositionally biased region" description="Basic and acidic residues" evidence="10">
    <location>
        <begin position="441"/>
        <end position="450"/>
    </location>
</feature>
<evidence type="ECO:0000256" key="9">
    <source>
        <dbReference type="ARBA" id="ARBA00023136"/>
    </source>
</evidence>
<comment type="caution">
    <text evidence="12">The sequence shown here is derived from an EMBL/GenBank/DDBJ whole genome shotgun (WGS) entry which is preliminary data.</text>
</comment>
<evidence type="ECO:0000256" key="4">
    <source>
        <dbReference type="ARBA" id="ARBA00022692"/>
    </source>
</evidence>
<feature type="compositionally biased region" description="Basic and acidic residues" evidence="10">
    <location>
        <begin position="38"/>
        <end position="49"/>
    </location>
</feature>
<evidence type="ECO:0000256" key="1">
    <source>
        <dbReference type="ARBA" id="ARBA00004370"/>
    </source>
</evidence>
<evidence type="ECO:0000256" key="2">
    <source>
        <dbReference type="ARBA" id="ARBA00022448"/>
    </source>
</evidence>
<evidence type="ECO:0000256" key="5">
    <source>
        <dbReference type="ARBA" id="ARBA00022787"/>
    </source>
</evidence>
<evidence type="ECO:0000256" key="6">
    <source>
        <dbReference type="ARBA" id="ARBA00023055"/>
    </source>
</evidence>
<feature type="domain" description="SMP-LTD" evidence="11">
    <location>
        <begin position="1"/>
        <end position="233"/>
    </location>
</feature>
<comment type="subcellular location">
    <subcellularLocation>
        <location evidence="1">Membrane</location>
    </subcellularLocation>
</comment>
<dbReference type="InterPro" id="IPR058825">
    <property type="entry name" value="MDM34_N"/>
</dbReference>
<keyword evidence="6" id="KW-0445">Lipid transport</keyword>